<dbReference type="STRING" id="136857.CTEST_00500"/>
<protein>
    <submittedName>
        <fullName evidence="1">Uncharacterized protein</fullName>
    </submittedName>
</protein>
<organism evidence="1 2">
    <name type="scientific">Corynebacterium testudinoris</name>
    <dbReference type="NCBI Taxonomy" id="136857"/>
    <lineage>
        <taxon>Bacteria</taxon>
        <taxon>Bacillati</taxon>
        <taxon>Actinomycetota</taxon>
        <taxon>Actinomycetes</taxon>
        <taxon>Mycobacteriales</taxon>
        <taxon>Corynebacteriaceae</taxon>
        <taxon>Corynebacterium</taxon>
    </lineage>
</organism>
<dbReference type="EMBL" id="CP011545">
    <property type="protein sequence ID" value="AKK07570.1"/>
    <property type="molecule type" value="Genomic_DNA"/>
</dbReference>
<dbReference type="RefSeq" id="WP_047252066.1">
    <property type="nucleotide sequence ID" value="NZ_CP011545.1"/>
</dbReference>
<evidence type="ECO:0000313" key="2">
    <source>
        <dbReference type="Proteomes" id="UP000035540"/>
    </source>
</evidence>
<dbReference type="InterPro" id="IPR054221">
    <property type="entry name" value="DUF6941"/>
</dbReference>
<accession>A0A0G3H474</accession>
<dbReference type="Proteomes" id="UP000035540">
    <property type="component" value="Chromosome"/>
</dbReference>
<dbReference type="PATRIC" id="fig|136857.5.peg.99"/>
<sequence length="133" mass="14403">MAADLDYAYLAEFARTQDGTITSVGASFTQTRSSGFPAMMELYVAGRIRRPEDEAAPTVSIEVRGPGESPAIEFAATLEDTEDAVKYDGKIGTVFVFSGPLILSAPGIYECRISVDGEYVRRLAFEALTPQDH</sequence>
<dbReference type="AlphaFoldDB" id="A0A0G3H474"/>
<dbReference type="Pfam" id="PF22091">
    <property type="entry name" value="DUF6941"/>
    <property type="match status" value="1"/>
</dbReference>
<dbReference type="OrthoDB" id="5118451at2"/>
<evidence type="ECO:0000313" key="1">
    <source>
        <dbReference type="EMBL" id="AKK07570.1"/>
    </source>
</evidence>
<keyword evidence="2" id="KW-1185">Reference proteome</keyword>
<reference evidence="2" key="2">
    <citation type="submission" date="2015-05" db="EMBL/GenBank/DDBJ databases">
        <title>Complete genome sequence of Corynebacterium testudinoris DSM 44614, recovered from necrotic lesions in the mouth of a tortoise.</title>
        <authorList>
            <person name="Ruckert C."/>
            <person name="Albersmeier A."/>
            <person name="Winkler A."/>
            <person name="Tauch A."/>
        </authorList>
    </citation>
    <scope>NUCLEOTIDE SEQUENCE [LARGE SCALE GENOMIC DNA]</scope>
    <source>
        <strain evidence="2">DSM 44614</strain>
    </source>
</reference>
<dbReference type="KEGG" id="cted:CTEST_00500"/>
<name>A0A0G3H474_9CORY</name>
<gene>
    <name evidence="1" type="ORF">CTEST_00500</name>
</gene>
<reference evidence="1 2" key="1">
    <citation type="journal article" date="2015" name="Genome Announc.">
        <title>Complete Genome Sequence of the Type Strain Corynebacterium testudinoris DSM 44614, Recovered from Necrotic Lesions in the Mouth of a Tortoise.</title>
        <authorList>
            <person name="Ruckert C."/>
            <person name="Kriete M."/>
            <person name="Jaenicke S."/>
            <person name="Winkler A."/>
            <person name="Tauch A."/>
        </authorList>
    </citation>
    <scope>NUCLEOTIDE SEQUENCE [LARGE SCALE GENOMIC DNA]</scope>
    <source>
        <strain evidence="1 2">DSM 44614</strain>
    </source>
</reference>
<proteinExistence type="predicted"/>